<keyword evidence="2" id="KW-1185">Reference proteome</keyword>
<reference evidence="1" key="1">
    <citation type="journal article" date="2020" name="Stud. Mycol.">
        <title>101 Dothideomycetes genomes: a test case for predicting lifestyles and emergence of pathogens.</title>
        <authorList>
            <person name="Haridas S."/>
            <person name="Albert R."/>
            <person name="Binder M."/>
            <person name="Bloem J."/>
            <person name="Labutti K."/>
            <person name="Salamov A."/>
            <person name="Andreopoulos B."/>
            <person name="Baker S."/>
            <person name="Barry K."/>
            <person name="Bills G."/>
            <person name="Bluhm B."/>
            <person name="Cannon C."/>
            <person name="Castanera R."/>
            <person name="Culley D."/>
            <person name="Daum C."/>
            <person name="Ezra D."/>
            <person name="Gonzalez J."/>
            <person name="Henrissat B."/>
            <person name="Kuo A."/>
            <person name="Liang C."/>
            <person name="Lipzen A."/>
            <person name="Lutzoni F."/>
            <person name="Magnuson J."/>
            <person name="Mondo S."/>
            <person name="Nolan M."/>
            <person name="Ohm R."/>
            <person name="Pangilinan J."/>
            <person name="Park H.-J."/>
            <person name="Ramirez L."/>
            <person name="Alfaro M."/>
            <person name="Sun H."/>
            <person name="Tritt A."/>
            <person name="Yoshinaga Y."/>
            <person name="Zwiers L.-H."/>
            <person name="Turgeon B."/>
            <person name="Goodwin S."/>
            <person name="Spatafora J."/>
            <person name="Crous P."/>
            <person name="Grigoriev I."/>
        </authorList>
    </citation>
    <scope>NUCLEOTIDE SEQUENCE</scope>
    <source>
        <strain evidence="1">ATCC 200398</strain>
    </source>
</reference>
<comment type="caution">
    <text evidence="1">The sequence shown here is derived from an EMBL/GenBank/DDBJ whole genome shotgun (WGS) entry which is preliminary data.</text>
</comment>
<dbReference type="EMBL" id="MU003494">
    <property type="protein sequence ID" value="KAF2476714.1"/>
    <property type="molecule type" value="Genomic_DNA"/>
</dbReference>
<organism evidence="1 2">
    <name type="scientific">Lindgomyces ingoldianus</name>
    <dbReference type="NCBI Taxonomy" id="673940"/>
    <lineage>
        <taxon>Eukaryota</taxon>
        <taxon>Fungi</taxon>
        <taxon>Dikarya</taxon>
        <taxon>Ascomycota</taxon>
        <taxon>Pezizomycotina</taxon>
        <taxon>Dothideomycetes</taxon>
        <taxon>Pleosporomycetidae</taxon>
        <taxon>Pleosporales</taxon>
        <taxon>Lindgomycetaceae</taxon>
        <taxon>Lindgomyces</taxon>
    </lineage>
</organism>
<protein>
    <submittedName>
        <fullName evidence="1">Uncharacterized protein</fullName>
    </submittedName>
</protein>
<gene>
    <name evidence="1" type="ORF">BDR25DRAFT_349777</name>
</gene>
<accession>A0ACB6RBR0</accession>
<sequence>MYQKKANVTAYPTISMSTGQEQQKTVGRFEIQSVLSTLHEGGMPHLVGRRSDKFVVVAQRCTSSGTRYEGRANDSLDLNTPLVLPSQQLSGAGSEWNSLPQDLLHYP</sequence>
<name>A0ACB6RBR0_9PLEO</name>
<evidence type="ECO:0000313" key="2">
    <source>
        <dbReference type="Proteomes" id="UP000799755"/>
    </source>
</evidence>
<evidence type="ECO:0000313" key="1">
    <source>
        <dbReference type="EMBL" id="KAF2476714.1"/>
    </source>
</evidence>
<proteinExistence type="predicted"/>
<dbReference type="Proteomes" id="UP000799755">
    <property type="component" value="Unassembled WGS sequence"/>
</dbReference>